<dbReference type="GeneID" id="7840882"/>
<dbReference type="InParanoid" id="I7M1Q8"/>
<evidence type="ECO:0000256" key="1">
    <source>
        <dbReference type="SAM" id="Coils"/>
    </source>
</evidence>
<keyword evidence="4" id="KW-1185">Reference proteome</keyword>
<dbReference type="SMART" id="SM00327">
    <property type="entry name" value="VWA"/>
    <property type="match status" value="1"/>
</dbReference>
<feature type="coiled-coil region" evidence="1">
    <location>
        <begin position="373"/>
        <end position="415"/>
    </location>
</feature>
<proteinExistence type="predicted"/>
<feature type="coiled-coil region" evidence="1">
    <location>
        <begin position="621"/>
        <end position="712"/>
    </location>
</feature>
<name>I7M1Q8_TETTS</name>
<dbReference type="CDD" id="cd00198">
    <property type="entry name" value="vWFA"/>
    <property type="match status" value="1"/>
</dbReference>
<evidence type="ECO:0000313" key="4">
    <source>
        <dbReference type="Proteomes" id="UP000009168"/>
    </source>
</evidence>
<protein>
    <submittedName>
        <fullName evidence="3">von willebrand factor type A domain protein</fullName>
    </submittedName>
</protein>
<dbReference type="AlphaFoldDB" id="I7M1Q8"/>
<dbReference type="InterPro" id="IPR036465">
    <property type="entry name" value="vWFA_dom_sf"/>
</dbReference>
<dbReference type="PROSITE" id="PS50234">
    <property type="entry name" value="VWFA"/>
    <property type="match status" value="1"/>
</dbReference>
<dbReference type="HOGENOM" id="CLU_285990_0_0_1"/>
<reference evidence="4" key="1">
    <citation type="journal article" date="2006" name="PLoS Biol.">
        <title>Macronuclear genome sequence of the ciliate Tetrahymena thermophila, a model eukaryote.</title>
        <authorList>
            <person name="Eisen J.A."/>
            <person name="Coyne R.S."/>
            <person name="Wu M."/>
            <person name="Wu D."/>
            <person name="Thiagarajan M."/>
            <person name="Wortman J.R."/>
            <person name="Badger J.H."/>
            <person name="Ren Q."/>
            <person name="Amedeo P."/>
            <person name="Jones K.M."/>
            <person name="Tallon L.J."/>
            <person name="Delcher A.L."/>
            <person name="Salzberg S.L."/>
            <person name="Silva J.C."/>
            <person name="Haas B.J."/>
            <person name="Majoros W.H."/>
            <person name="Farzad M."/>
            <person name="Carlton J.M."/>
            <person name="Smith R.K. Jr."/>
            <person name="Garg J."/>
            <person name="Pearlman R.E."/>
            <person name="Karrer K.M."/>
            <person name="Sun L."/>
            <person name="Manning G."/>
            <person name="Elde N.C."/>
            <person name="Turkewitz A.P."/>
            <person name="Asai D.J."/>
            <person name="Wilkes D.E."/>
            <person name="Wang Y."/>
            <person name="Cai H."/>
            <person name="Collins K."/>
            <person name="Stewart B.A."/>
            <person name="Lee S.R."/>
            <person name="Wilamowska K."/>
            <person name="Weinberg Z."/>
            <person name="Ruzzo W.L."/>
            <person name="Wloga D."/>
            <person name="Gaertig J."/>
            <person name="Frankel J."/>
            <person name="Tsao C.-C."/>
            <person name="Gorovsky M.A."/>
            <person name="Keeling P.J."/>
            <person name="Waller R.F."/>
            <person name="Patron N.J."/>
            <person name="Cherry J.M."/>
            <person name="Stover N.A."/>
            <person name="Krieger C.J."/>
            <person name="del Toro C."/>
            <person name="Ryder H.F."/>
            <person name="Williamson S.C."/>
            <person name="Barbeau R.A."/>
            <person name="Hamilton E.P."/>
            <person name="Orias E."/>
        </authorList>
    </citation>
    <scope>NUCLEOTIDE SEQUENCE [LARGE SCALE GENOMIC DNA]</scope>
    <source>
        <strain evidence="4">SB210</strain>
    </source>
</reference>
<dbReference type="STRING" id="312017.I7M1Q8"/>
<dbReference type="Pfam" id="PF13519">
    <property type="entry name" value="VWA_2"/>
    <property type="match status" value="1"/>
</dbReference>
<evidence type="ECO:0000313" key="3">
    <source>
        <dbReference type="EMBL" id="EAR97367.1"/>
    </source>
</evidence>
<dbReference type="KEGG" id="tet:TTHERM_00338490"/>
<sequence>MNFQNLLKKQNQQLGEIQIGFDTEVQNSNQANDVSNALEAKISNMQINKELLGSKESFSIQSESSIKSQLDTTDQQKQENILDNQYNNLALIQQDSDNKQIIVNQNQEDEENQEQVSLDKQKQERSLSIQINHSISEMKNYSSQFIKEYKYISQIQQYQPNIIEENKKDQYTISVTNFNKLLHQFQCWPHLIRGLQHSFEILSKKFVRLQVQIAQRIEDHFKITYTLKDEDLGCLLKNNKNLCDELEQLKQQFLNEKSIQESSINECISNLTQQFNDIYGTALTENQREDILKAKSELNNLYLERDQKLMELTQNFQQTVCNFNLLSNEEQFKNLEIQEIIKEISKLNRQEQKILTDAQCSYEEFKQRRDEKIKDISLQIQGYQKQIQDLQTEKEKKEENNLKKLEKDLNQIKVCHSTIQKIFMQSNKDCFHYIILLDQSSSFQNAYQSAKNGILQFTKNLQQNDVLTIVSFASSSRIIVQKQKVSQINLNSLEANLRNMLCGGTCFISAFESLKQIIQNQLNTNEYPIILFVTDGQDSSNLSNTILDVRNQVEDLIFFTVGYGYQINQKQLHLITNLFNRTDNLTKNINNNKTIKLYYENQTPDKLQQDIIKISQNKLSIEEIQEAADFLEKSFNKQNQLSEDYYTSKIQGLEKRIQECVNQEKQLMDNQKNIQHFRDQSKQQLEQIQQQIQSLKNQKFAHENRIQKIKSEKLALDKNFQNKIISNQTNLQSNMKQENYEALYEYQIKQINQEADSLIKKTEDKMQAIRKEEDMSVEKNRKRIIELGFQNIQQFYKFRELYENIGSIQQSASNIKQKYIIMLDAMIDIGQMLEQNINCSKKNIENMNKNDTENRILQYFQKFDKDICLQDKSEAKRKVLLIQNSSIYNICQQQKKESLYENCINNLEFSDLFKLVDQDEKSQEKYIIKEIVPNIIKQPKQQISNQLQIQKYNTKINEIKMKIEEQTDNNKIQLLTQTLEQYEEQLDLLKDKEQDLIADYQDRNYDDIKIVKQITYSFIEAIKCASIELKYQFAVLPYRHYMNNIYNCYYTLKIYENPKLLDNYVQSETFETKQRQLENNPK</sequence>
<dbReference type="OMA" id="CERSEYL"/>
<dbReference type="OrthoDB" id="10006997at2759"/>
<keyword evidence="1" id="KW-0175">Coiled coil</keyword>
<dbReference type="EMBL" id="GG662666">
    <property type="protein sequence ID" value="EAR97367.1"/>
    <property type="molecule type" value="Genomic_DNA"/>
</dbReference>
<dbReference type="RefSeq" id="XP_001017612.1">
    <property type="nucleotide sequence ID" value="XM_001017612.2"/>
</dbReference>
<feature type="coiled-coil region" evidence="1">
    <location>
        <begin position="949"/>
        <end position="999"/>
    </location>
</feature>
<dbReference type="Proteomes" id="UP000009168">
    <property type="component" value="Unassembled WGS sequence"/>
</dbReference>
<dbReference type="Gene3D" id="3.40.50.410">
    <property type="entry name" value="von Willebrand factor, type A domain"/>
    <property type="match status" value="1"/>
</dbReference>
<evidence type="ECO:0000259" key="2">
    <source>
        <dbReference type="PROSITE" id="PS50234"/>
    </source>
</evidence>
<accession>I7M1Q8</accession>
<dbReference type="InterPro" id="IPR002035">
    <property type="entry name" value="VWF_A"/>
</dbReference>
<dbReference type="SUPFAM" id="SSF53300">
    <property type="entry name" value="vWA-like"/>
    <property type="match status" value="1"/>
</dbReference>
<feature type="domain" description="VWFA" evidence="2">
    <location>
        <begin position="432"/>
        <end position="619"/>
    </location>
</feature>
<organism evidence="3 4">
    <name type="scientific">Tetrahymena thermophila (strain SB210)</name>
    <dbReference type="NCBI Taxonomy" id="312017"/>
    <lineage>
        <taxon>Eukaryota</taxon>
        <taxon>Sar</taxon>
        <taxon>Alveolata</taxon>
        <taxon>Ciliophora</taxon>
        <taxon>Intramacronucleata</taxon>
        <taxon>Oligohymenophorea</taxon>
        <taxon>Hymenostomatida</taxon>
        <taxon>Tetrahymenina</taxon>
        <taxon>Tetrahymenidae</taxon>
        <taxon>Tetrahymena</taxon>
    </lineage>
</organism>
<gene>
    <name evidence="3" type="ORF">TTHERM_00338490</name>
</gene>